<name>A0A644YX51_9ZZZZ</name>
<gene>
    <name evidence="1" type="ORF">SDC9_79759</name>
</gene>
<dbReference type="AlphaFoldDB" id="A0A644YX51"/>
<sequence>MCARMAREATFKNIIVSFGPFKGYAPFFETTHGTGRACRDYRGQPAVRHFTPSRHYVVIVTLCVPRHAGVAGVVTRHLGHRICCGARLSRRSFACNEHGNSAVGGFDRCTATGSSCSYDKYVRRNLHRSPPSLSRIISQIPVCVYV</sequence>
<protein>
    <submittedName>
        <fullName evidence="1">Uncharacterized protein</fullName>
    </submittedName>
</protein>
<accession>A0A644YX51</accession>
<evidence type="ECO:0000313" key="1">
    <source>
        <dbReference type="EMBL" id="MPM33190.1"/>
    </source>
</evidence>
<dbReference type="EMBL" id="VSSQ01006583">
    <property type="protein sequence ID" value="MPM33190.1"/>
    <property type="molecule type" value="Genomic_DNA"/>
</dbReference>
<proteinExistence type="predicted"/>
<comment type="caution">
    <text evidence="1">The sequence shown here is derived from an EMBL/GenBank/DDBJ whole genome shotgun (WGS) entry which is preliminary data.</text>
</comment>
<organism evidence="1">
    <name type="scientific">bioreactor metagenome</name>
    <dbReference type="NCBI Taxonomy" id="1076179"/>
    <lineage>
        <taxon>unclassified sequences</taxon>
        <taxon>metagenomes</taxon>
        <taxon>ecological metagenomes</taxon>
    </lineage>
</organism>
<reference evidence="1" key="1">
    <citation type="submission" date="2019-08" db="EMBL/GenBank/DDBJ databases">
        <authorList>
            <person name="Kucharzyk K."/>
            <person name="Murdoch R.W."/>
            <person name="Higgins S."/>
            <person name="Loffler F."/>
        </authorList>
    </citation>
    <scope>NUCLEOTIDE SEQUENCE</scope>
</reference>